<dbReference type="GeneTree" id="ENSGT00530000069385"/>
<evidence type="ECO:0008006" key="6">
    <source>
        <dbReference type="Google" id="ProtNLM"/>
    </source>
</evidence>
<sequence length="254" mass="28851">MTLHLKGVWLLLMTHTVLVFCDIEFLERTQGDSVEFYCISEFNASKAIGLYVKRKWMQPNQEVLFMLTEEKPSFYTDVKERIHVTGDPSTHRVNVTLSQLKGTDTDLYYCEFVFPVASSFDQKIPSKMEFFLYIVDAGVRCSCTSYTPLLYVLSAAVGLLLIFLMALGVAHYGKTRGNSVKTQPHQVSIYEEMVGVRPPNRNGKVAPSYHPKPPFHLEEKDGSTYDIPPLRSRQENHYERPEGVPLVSETVGGM</sequence>
<evidence type="ECO:0000256" key="3">
    <source>
        <dbReference type="SAM" id="SignalP"/>
    </source>
</evidence>
<dbReference type="Gene3D" id="2.60.40.10">
    <property type="entry name" value="Immunoglobulins"/>
    <property type="match status" value="1"/>
</dbReference>
<evidence type="ECO:0000313" key="4">
    <source>
        <dbReference type="Ensembl" id="ENSHHUP00000011994.1"/>
    </source>
</evidence>
<proteinExistence type="predicted"/>
<name>A0A4W5KK75_9TELE</name>
<keyword evidence="3" id="KW-0732">Signal</keyword>
<evidence type="ECO:0000256" key="2">
    <source>
        <dbReference type="SAM" id="Phobius"/>
    </source>
</evidence>
<accession>A0A4W5KK75</accession>
<keyword evidence="2" id="KW-1133">Transmembrane helix</keyword>
<keyword evidence="2" id="KW-0812">Transmembrane</keyword>
<keyword evidence="2" id="KW-0472">Membrane</keyword>
<feature type="transmembrane region" description="Helical" evidence="2">
    <location>
        <begin position="149"/>
        <end position="172"/>
    </location>
</feature>
<dbReference type="InterPro" id="IPR039090">
    <property type="entry name" value="CD7"/>
</dbReference>
<reference evidence="4" key="3">
    <citation type="submission" date="2025-09" db="UniProtKB">
        <authorList>
            <consortium name="Ensembl"/>
        </authorList>
    </citation>
    <scope>IDENTIFICATION</scope>
</reference>
<protein>
    <recommendedName>
        <fullName evidence="6">Immunoglobulin V-set domain-containing protein</fullName>
    </recommendedName>
</protein>
<reference evidence="5" key="1">
    <citation type="submission" date="2018-06" db="EMBL/GenBank/DDBJ databases">
        <title>Genome assembly of Danube salmon.</title>
        <authorList>
            <person name="Macqueen D.J."/>
            <person name="Gundappa M.K."/>
        </authorList>
    </citation>
    <scope>NUCLEOTIDE SEQUENCE [LARGE SCALE GENOMIC DNA]</scope>
</reference>
<dbReference type="InterPro" id="IPR036179">
    <property type="entry name" value="Ig-like_dom_sf"/>
</dbReference>
<dbReference type="PANTHER" id="PTHR15343">
    <property type="entry name" value="CD7"/>
    <property type="match status" value="1"/>
</dbReference>
<reference evidence="4" key="2">
    <citation type="submission" date="2025-08" db="UniProtKB">
        <authorList>
            <consortium name="Ensembl"/>
        </authorList>
    </citation>
    <scope>IDENTIFICATION</scope>
</reference>
<feature type="chain" id="PRO_5021346879" description="Immunoglobulin V-set domain-containing protein" evidence="3">
    <location>
        <begin position="20"/>
        <end position="254"/>
    </location>
</feature>
<dbReference type="GO" id="GO:0016020">
    <property type="term" value="C:membrane"/>
    <property type="evidence" value="ECO:0007669"/>
    <property type="project" value="InterPro"/>
</dbReference>
<feature type="compositionally biased region" description="Basic and acidic residues" evidence="1">
    <location>
        <begin position="232"/>
        <end position="242"/>
    </location>
</feature>
<dbReference type="GO" id="GO:0002250">
    <property type="term" value="P:adaptive immune response"/>
    <property type="evidence" value="ECO:0007669"/>
    <property type="project" value="InterPro"/>
</dbReference>
<evidence type="ECO:0000256" key="1">
    <source>
        <dbReference type="SAM" id="MobiDB-lite"/>
    </source>
</evidence>
<dbReference type="AlphaFoldDB" id="A0A4W5KK75"/>
<organism evidence="4 5">
    <name type="scientific">Hucho hucho</name>
    <name type="common">huchen</name>
    <dbReference type="NCBI Taxonomy" id="62062"/>
    <lineage>
        <taxon>Eukaryota</taxon>
        <taxon>Metazoa</taxon>
        <taxon>Chordata</taxon>
        <taxon>Craniata</taxon>
        <taxon>Vertebrata</taxon>
        <taxon>Euteleostomi</taxon>
        <taxon>Actinopterygii</taxon>
        <taxon>Neopterygii</taxon>
        <taxon>Teleostei</taxon>
        <taxon>Protacanthopterygii</taxon>
        <taxon>Salmoniformes</taxon>
        <taxon>Salmonidae</taxon>
        <taxon>Salmoninae</taxon>
        <taxon>Hucho</taxon>
    </lineage>
</organism>
<evidence type="ECO:0000313" key="5">
    <source>
        <dbReference type="Proteomes" id="UP000314982"/>
    </source>
</evidence>
<feature type="signal peptide" evidence="3">
    <location>
        <begin position="1"/>
        <end position="19"/>
    </location>
</feature>
<dbReference type="Proteomes" id="UP000314982">
    <property type="component" value="Unassembled WGS sequence"/>
</dbReference>
<dbReference type="InterPro" id="IPR013783">
    <property type="entry name" value="Ig-like_fold"/>
</dbReference>
<feature type="region of interest" description="Disordered" evidence="1">
    <location>
        <begin position="201"/>
        <end position="254"/>
    </location>
</feature>
<keyword evidence="5" id="KW-1185">Reference proteome</keyword>
<dbReference type="GO" id="GO:0038023">
    <property type="term" value="F:signaling receptor activity"/>
    <property type="evidence" value="ECO:0007669"/>
    <property type="project" value="InterPro"/>
</dbReference>
<dbReference type="Ensembl" id="ENSHHUT00000012369.1">
    <property type="protein sequence ID" value="ENSHHUP00000011994.1"/>
    <property type="gene ID" value="ENSHHUG00000007324.1"/>
</dbReference>
<dbReference type="PANTHER" id="PTHR15343:SF1">
    <property type="entry name" value="CD7 ANTIGEN-LIKE"/>
    <property type="match status" value="1"/>
</dbReference>
<dbReference type="SUPFAM" id="SSF48726">
    <property type="entry name" value="Immunoglobulin"/>
    <property type="match status" value="1"/>
</dbReference>